<protein>
    <submittedName>
        <fullName evidence="3">TraA-like conjugal transfer protein</fullName>
    </submittedName>
</protein>
<dbReference type="InterPro" id="IPR014862">
    <property type="entry name" value="TrwC"/>
</dbReference>
<dbReference type="Proteomes" id="UP000297866">
    <property type="component" value="Unassembled WGS sequence"/>
</dbReference>
<dbReference type="InterPro" id="IPR027417">
    <property type="entry name" value="P-loop_NTPase"/>
</dbReference>
<comment type="caution">
    <text evidence="3">The sequence shown here is derived from an EMBL/GenBank/DDBJ whole genome shotgun (WGS) entry which is preliminary data.</text>
</comment>
<evidence type="ECO:0000259" key="2">
    <source>
        <dbReference type="Pfam" id="PF08751"/>
    </source>
</evidence>
<evidence type="ECO:0000256" key="1">
    <source>
        <dbReference type="SAM" id="MobiDB-lite"/>
    </source>
</evidence>
<dbReference type="RefSeq" id="WP_134487080.1">
    <property type="nucleotide sequence ID" value="NZ_SOEZ01000007.1"/>
</dbReference>
<name>A0A4R8UJ77_9MICO</name>
<dbReference type="NCBIfam" id="NF041492">
    <property type="entry name" value="MobF"/>
    <property type="match status" value="1"/>
</dbReference>
<dbReference type="EMBL" id="SOEZ01000007">
    <property type="protein sequence ID" value="TFB56380.1"/>
    <property type="molecule type" value="Genomic_DNA"/>
</dbReference>
<dbReference type="CDD" id="cd18809">
    <property type="entry name" value="SF1_C_RecD"/>
    <property type="match status" value="1"/>
</dbReference>
<dbReference type="Gene3D" id="2.30.30.940">
    <property type="match status" value="1"/>
</dbReference>
<dbReference type="Gene3D" id="3.40.50.300">
    <property type="entry name" value="P-loop containing nucleotide triphosphate hydrolases"/>
    <property type="match status" value="2"/>
</dbReference>
<evidence type="ECO:0000313" key="4">
    <source>
        <dbReference type="Proteomes" id="UP000297866"/>
    </source>
</evidence>
<reference evidence="3 4" key="1">
    <citation type="submission" date="2019-03" db="EMBL/GenBank/DDBJ databases">
        <title>Genomics of glacier-inhabiting Cryobacterium strains.</title>
        <authorList>
            <person name="Liu Q."/>
            <person name="Xin Y.-H."/>
        </authorList>
    </citation>
    <scope>NUCLEOTIDE SEQUENCE [LARGE SCALE GENOMIC DNA]</scope>
    <source>
        <strain evidence="3 4">Sr47</strain>
    </source>
</reference>
<accession>A0A4R8UJ77</accession>
<proteinExistence type="predicted"/>
<sequence>MMTVHVLHAGDGYTYLTRQVAAGDHSVRRGEDLTDYYTAEGNPVGEWLGSGLANLGVSGNVSEEQMQALFGDGLHPDAEAAIRAAVAGGASPEDAVQASRLGRRFPRIQPKLDGWDDAVADAYQAFEVENGRSPEVGVERDLIRWNIAAARVAATLQRPGADAEVATHLSHMGKAARQPVAGYDLVFTPVKSVSVLWALGDEATSQQVREAHNAAWQATVAWLETEAGVTRVGAGGVAQVDTHGFVATAFEHRDSRTGDPNLHTHVAVSTKVQGLDGKWRSLDGRVLHALGVAASERYNTLVEQEVRNRLGVGFVDESRGRNKRSVREIAGISRELRDSFSSRRAAIEDAYETLVQEYVAKHGHTPPKTVQLSLAQRATLETREGKSAPKSLSRQRAEWRLAAIKIIGQVAVDTIGATVRQPLQLSVQDEILAGLSVDELAERVLNTVEDSRATWRRSHVAAEAQRIARAFANVRPGVDAQQVADQVAQAVMTRVIGVSAPALNPVPEQLQREDGESIYRVHGTERFTSTRILAIEDSLIDAARTVAGFTVDPATFIATVEALNAASAYPLDASQVELARRFASGGRLLEVGIGPAGTGKTTAMRAFARAVEAGGGRVLALAPTAAASTVLAEEIKVEAETAHKLVDVHRHGSAEQRESDQYRIDSNTVLLIDEAGMASTPLLADVLELAQQHGATIRLLGDPAQLAAVESGGALRLIEQRVGASYLDQVHRFIDTDEAAASLLLRDGASASLDFYVTADRTRGGIRQSMLEEIYVAWAADREGNRHSIMVAGTNDEVAALNARARLDLVGQGVVGKSGAVLHDGNKAGLNDVIVTRQNDRKLRSNQGKDFVANGDLWTVIDNEGGDLKVKSLRHGGVLTLPAEYVATHVELGYAATINRVQGMTVDTSHILVDPQSTSREQLYVAATRGRESNRMYAVVEDTLEVDAHAPDHLRTSILDALTTVLARESAERSATEEIQQAQDAAASLSTLLPAYEDALSRVYDPSQLERMEVAVRDVLDTEIADRVVRDEAWTHLASRLAAYEAHGADVRARLTAAVWAEDTGPGSTVESFAKIYHHRIGAPAGTATETGLPSWVSPPPAGVDGDNRDTRAWLHTQAELIHDRTQALVDTATANPEPWSAKIRPVPEDASLQKAWRRDLGNVVAFRDLNQINDTESPLGTVRTDDDAYTAAAASLERLRAVEDNVATEARRRVAGLRQRLSGDTDLGGAVDVAERVRRLRERHLEEEKPASNDDPIQRGPGHRPTV</sequence>
<feature type="region of interest" description="Disordered" evidence="1">
    <location>
        <begin position="1243"/>
        <end position="1268"/>
    </location>
</feature>
<feature type="domain" description="TrwC relaxase" evidence="2">
    <location>
        <begin position="9"/>
        <end position="403"/>
    </location>
</feature>
<organism evidence="3 4">
    <name type="scientific">Cryobacterium tagatosivorans</name>
    <dbReference type="NCBI Taxonomy" id="1259199"/>
    <lineage>
        <taxon>Bacteria</taxon>
        <taxon>Bacillati</taxon>
        <taxon>Actinomycetota</taxon>
        <taxon>Actinomycetes</taxon>
        <taxon>Micrococcales</taxon>
        <taxon>Microbacteriaceae</taxon>
        <taxon>Cryobacterium</taxon>
    </lineage>
</organism>
<dbReference type="OrthoDB" id="4524286at2"/>
<dbReference type="SUPFAM" id="SSF52540">
    <property type="entry name" value="P-loop containing nucleoside triphosphate hydrolases"/>
    <property type="match status" value="2"/>
</dbReference>
<gene>
    <name evidence="3" type="ORF">E3O23_01210</name>
</gene>
<dbReference type="Pfam" id="PF08751">
    <property type="entry name" value="TrwC"/>
    <property type="match status" value="1"/>
</dbReference>
<keyword evidence="4" id="KW-1185">Reference proteome</keyword>
<dbReference type="Pfam" id="PF13604">
    <property type="entry name" value="AAA_30"/>
    <property type="match status" value="1"/>
</dbReference>
<evidence type="ECO:0000313" key="3">
    <source>
        <dbReference type="EMBL" id="TFB56380.1"/>
    </source>
</evidence>
<feature type="compositionally biased region" description="Basic and acidic residues" evidence="1">
    <location>
        <begin position="1243"/>
        <end position="1253"/>
    </location>
</feature>
<dbReference type="CDD" id="cd17933">
    <property type="entry name" value="DEXSc_RecD-like"/>
    <property type="match status" value="1"/>
</dbReference>
<dbReference type="AlphaFoldDB" id="A0A4R8UJ77"/>
<dbReference type="SUPFAM" id="SSF55464">
    <property type="entry name" value="Origin of replication-binding domain, RBD-like"/>
    <property type="match status" value="1"/>
</dbReference>